<dbReference type="RefSeq" id="XP_008818389.1">
    <property type="nucleotide sequence ID" value="XM_008820167.1"/>
</dbReference>
<dbReference type="GeneID" id="20039862"/>
<gene>
    <name evidence="1" type="ORF">C922_04588</name>
</gene>
<protein>
    <submittedName>
        <fullName evidence="1">Uncharacterized protein</fullName>
    </submittedName>
</protein>
<evidence type="ECO:0000313" key="2">
    <source>
        <dbReference type="Proteomes" id="UP000030640"/>
    </source>
</evidence>
<dbReference type="AlphaFoldDB" id="W7A190"/>
<evidence type="ECO:0000313" key="1">
    <source>
        <dbReference type="EMBL" id="EUD65073.1"/>
    </source>
</evidence>
<dbReference type="OrthoDB" id="2498029at2759"/>
<proteinExistence type="predicted"/>
<dbReference type="EMBL" id="KI965484">
    <property type="protein sequence ID" value="EUD65073.1"/>
    <property type="molecule type" value="Genomic_DNA"/>
</dbReference>
<accession>W7A190</accession>
<name>W7A190_9APIC</name>
<dbReference type="VEuPathDB" id="PlasmoDB:C922_04588"/>
<organism evidence="1 2">
    <name type="scientific">Plasmodium inui San Antonio 1</name>
    <dbReference type="NCBI Taxonomy" id="1237626"/>
    <lineage>
        <taxon>Eukaryota</taxon>
        <taxon>Sar</taxon>
        <taxon>Alveolata</taxon>
        <taxon>Apicomplexa</taxon>
        <taxon>Aconoidasida</taxon>
        <taxon>Haemosporida</taxon>
        <taxon>Plasmodiidae</taxon>
        <taxon>Plasmodium</taxon>
        <taxon>Plasmodium (Plasmodium)</taxon>
    </lineage>
</organism>
<keyword evidence="2" id="KW-1185">Reference proteome</keyword>
<dbReference type="Proteomes" id="UP000030640">
    <property type="component" value="Unassembled WGS sequence"/>
</dbReference>
<reference evidence="1 2" key="1">
    <citation type="submission" date="2013-02" db="EMBL/GenBank/DDBJ databases">
        <title>The Genome Sequence of Plasmodium inui San Antonio 1.</title>
        <authorList>
            <consortium name="The Broad Institute Genome Sequencing Platform"/>
            <consortium name="The Broad Institute Genome Sequencing Center for Infectious Disease"/>
            <person name="Neafsey D."/>
            <person name="Cheeseman I."/>
            <person name="Volkman S."/>
            <person name="Adams J."/>
            <person name="Walker B."/>
            <person name="Young S.K."/>
            <person name="Zeng Q."/>
            <person name="Gargeya S."/>
            <person name="Fitzgerald M."/>
            <person name="Haas B."/>
            <person name="Abouelleil A."/>
            <person name="Alvarado L."/>
            <person name="Arachchi H.M."/>
            <person name="Berlin A.M."/>
            <person name="Chapman S.B."/>
            <person name="Dewar J."/>
            <person name="Goldberg J."/>
            <person name="Griggs A."/>
            <person name="Gujja S."/>
            <person name="Hansen M."/>
            <person name="Howarth C."/>
            <person name="Imamovic A."/>
            <person name="Larimer J."/>
            <person name="McCowan C."/>
            <person name="Murphy C."/>
            <person name="Neiman D."/>
            <person name="Pearson M."/>
            <person name="Priest M."/>
            <person name="Roberts A."/>
            <person name="Saif S."/>
            <person name="Shea T."/>
            <person name="Sisk P."/>
            <person name="Sykes S."/>
            <person name="Wortman J."/>
            <person name="Nusbaum C."/>
            <person name="Birren B."/>
        </authorList>
    </citation>
    <scope>NUCLEOTIDE SEQUENCE [LARGE SCALE GENOMIC DNA]</scope>
    <source>
        <strain evidence="1 2">San Antonio 1</strain>
    </source>
</reference>
<sequence>MRDVTCPFKDACKNRLRYLLYNSVYYKLIYSSEEYDNFAYDAIQYIRNIYNSLNGFNADDKEGSQFYIPR</sequence>